<dbReference type="EMBL" id="PUHZ01000025">
    <property type="protein sequence ID" value="PQO42530.1"/>
    <property type="molecule type" value="Genomic_DNA"/>
</dbReference>
<feature type="domain" description="Peptidase metallopeptidase" evidence="1">
    <location>
        <begin position="29"/>
        <end position="186"/>
    </location>
</feature>
<dbReference type="GO" id="GO:0006508">
    <property type="term" value="P:proteolysis"/>
    <property type="evidence" value="ECO:0007669"/>
    <property type="project" value="InterPro"/>
</dbReference>
<sequence length="342" mass="38875">MRCCSLPQVAPRTFAPEVSGHRARMILTLNKRWVNGTKLRYYFFTSGQYAGGHDQIELVREAFDIWENVGIGISFEEVNDISEAEVRIGFLRGNGSWSYVGRDVIDIPGQNERTMNFGWDLTLDPRGVDTPVHEIGHTLGLEHAHQNPRGGIVWKDDAVYRYFGGPPNNWEPDEVYYNILRKLSPSEVVGSPWDPNSVMQYSFPSGLILAPPEVVNGIDPEPGLSPIDRDMIREFYPPHIPEKILVPYRSQLLELEPGGQMNYVIEPTSTREYTLQTFGQADTVIVLFEDVDGDLRYVDGDDDSGTSTNARIRARLRKGKRYKLRVRLYLNYASGETAVMMW</sequence>
<gene>
    <name evidence="2" type="ORF">C5Y93_27380</name>
</gene>
<dbReference type="Proteomes" id="UP000237819">
    <property type="component" value="Unassembled WGS sequence"/>
</dbReference>
<dbReference type="InterPro" id="IPR024079">
    <property type="entry name" value="MetalloPept_cat_dom_sf"/>
</dbReference>
<name>A0A2S8GDZ5_9BACT</name>
<evidence type="ECO:0000259" key="1">
    <source>
        <dbReference type="SMART" id="SM00235"/>
    </source>
</evidence>
<dbReference type="InterPro" id="IPR006026">
    <property type="entry name" value="Peptidase_Metallo"/>
</dbReference>
<organism evidence="2 3">
    <name type="scientific">Blastopirellula marina</name>
    <dbReference type="NCBI Taxonomy" id="124"/>
    <lineage>
        <taxon>Bacteria</taxon>
        <taxon>Pseudomonadati</taxon>
        <taxon>Planctomycetota</taxon>
        <taxon>Planctomycetia</taxon>
        <taxon>Pirellulales</taxon>
        <taxon>Pirellulaceae</taxon>
        <taxon>Blastopirellula</taxon>
    </lineage>
</organism>
<dbReference type="GO" id="GO:0008270">
    <property type="term" value="F:zinc ion binding"/>
    <property type="evidence" value="ECO:0007669"/>
    <property type="project" value="InterPro"/>
</dbReference>
<dbReference type="SMART" id="SM00235">
    <property type="entry name" value="ZnMc"/>
    <property type="match status" value="1"/>
</dbReference>
<dbReference type="Gene3D" id="3.40.390.10">
    <property type="entry name" value="Collagenase (Catalytic Domain)"/>
    <property type="match status" value="1"/>
</dbReference>
<evidence type="ECO:0000313" key="2">
    <source>
        <dbReference type="EMBL" id="PQO42530.1"/>
    </source>
</evidence>
<protein>
    <recommendedName>
        <fullName evidence="1">Peptidase metallopeptidase domain-containing protein</fullName>
    </recommendedName>
</protein>
<dbReference type="AlphaFoldDB" id="A0A2S8GDZ5"/>
<comment type="caution">
    <text evidence="2">The sequence shown here is derived from an EMBL/GenBank/DDBJ whole genome shotgun (WGS) entry which is preliminary data.</text>
</comment>
<reference evidence="2 3" key="1">
    <citation type="submission" date="2018-02" db="EMBL/GenBank/DDBJ databases">
        <title>Comparative genomes isolates from brazilian mangrove.</title>
        <authorList>
            <person name="Araujo J.E."/>
            <person name="Taketani R.G."/>
            <person name="Silva M.C.P."/>
            <person name="Loureco M.V."/>
            <person name="Andreote F.D."/>
        </authorList>
    </citation>
    <scope>NUCLEOTIDE SEQUENCE [LARGE SCALE GENOMIC DNA]</scope>
    <source>
        <strain evidence="2 3">Nap-Phe MGV</strain>
    </source>
</reference>
<dbReference type="Pfam" id="PF01400">
    <property type="entry name" value="Astacin"/>
    <property type="match status" value="1"/>
</dbReference>
<evidence type="ECO:0000313" key="3">
    <source>
        <dbReference type="Proteomes" id="UP000237819"/>
    </source>
</evidence>
<accession>A0A2S8GDZ5</accession>
<dbReference type="SUPFAM" id="SSF55486">
    <property type="entry name" value="Metalloproteases ('zincins'), catalytic domain"/>
    <property type="match status" value="1"/>
</dbReference>
<dbReference type="InterPro" id="IPR001506">
    <property type="entry name" value="Peptidase_M12A"/>
</dbReference>
<dbReference type="GO" id="GO:0004222">
    <property type="term" value="F:metalloendopeptidase activity"/>
    <property type="evidence" value="ECO:0007669"/>
    <property type="project" value="InterPro"/>
</dbReference>
<proteinExistence type="predicted"/>